<dbReference type="SMART" id="SM00212">
    <property type="entry name" value="UBCc"/>
    <property type="match status" value="1"/>
</dbReference>
<dbReference type="Gene3D" id="1.10.8.10">
    <property type="entry name" value="DNA helicase RuvA subunit, C-terminal domain"/>
    <property type="match status" value="1"/>
</dbReference>
<dbReference type="EMBL" id="JABELV010000061">
    <property type="protein sequence ID" value="KAG7544267.1"/>
    <property type="molecule type" value="Genomic_DNA"/>
</dbReference>
<gene>
    <name evidence="4" type="ORF">FFLO_03380</name>
</gene>
<comment type="caution">
    <text evidence="4">The sequence shown here is derived from an EMBL/GenBank/DDBJ whole genome shotgun (WGS) entry which is preliminary data.</text>
</comment>
<name>A0A8K0NQY0_9TREE</name>
<evidence type="ECO:0000256" key="2">
    <source>
        <dbReference type="ARBA" id="ARBA00022840"/>
    </source>
</evidence>
<dbReference type="Gene3D" id="3.10.110.10">
    <property type="entry name" value="Ubiquitin Conjugating Enzyme"/>
    <property type="match status" value="1"/>
</dbReference>
<dbReference type="SUPFAM" id="SSF54495">
    <property type="entry name" value="UBC-like"/>
    <property type="match status" value="1"/>
</dbReference>
<proteinExistence type="predicted"/>
<dbReference type="InterPro" id="IPR016135">
    <property type="entry name" value="UBQ-conjugating_enzyme/RWD"/>
</dbReference>
<dbReference type="Proteomes" id="UP000812966">
    <property type="component" value="Unassembled WGS sequence"/>
</dbReference>
<evidence type="ECO:0000256" key="1">
    <source>
        <dbReference type="ARBA" id="ARBA00022741"/>
    </source>
</evidence>
<dbReference type="AlphaFoldDB" id="A0A8K0NQY0"/>
<dbReference type="CDD" id="cd23800">
    <property type="entry name" value="UBCc_UBE2K"/>
    <property type="match status" value="1"/>
</dbReference>
<dbReference type="Pfam" id="PF00179">
    <property type="entry name" value="UQ_con"/>
    <property type="match status" value="1"/>
</dbReference>
<dbReference type="PROSITE" id="PS50127">
    <property type="entry name" value="UBC_2"/>
    <property type="match status" value="1"/>
</dbReference>
<dbReference type="PANTHER" id="PTHR24068">
    <property type="entry name" value="UBIQUITIN-CONJUGATING ENZYME E2"/>
    <property type="match status" value="1"/>
</dbReference>
<protein>
    <recommendedName>
        <fullName evidence="3">UBC core domain-containing protein</fullName>
    </recommendedName>
</protein>
<reference evidence="4" key="1">
    <citation type="submission" date="2020-04" db="EMBL/GenBank/DDBJ databases">
        <title>Analysis of mating type loci in Filobasidium floriforme.</title>
        <authorList>
            <person name="Nowrousian M."/>
        </authorList>
    </citation>
    <scope>NUCLEOTIDE SEQUENCE</scope>
    <source>
        <strain evidence="4">CBS 6242</strain>
    </source>
</reference>
<dbReference type="CDD" id="cd14311">
    <property type="entry name" value="UBA_II_E2_UBC1"/>
    <property type="match status" value="1"/>
</dbReference>
<organism evidence="4 5">
    <name type="scientific">Filobasidium floriforme</name>
    <dbReference type="NCBI Taxonomy" id="5210"/>
    <lineage>
        <taxon>Eukaryota</taxon>
        <taxon>Fungi</taxon>
        <taxon>Dikarya</taxon>
        <taxon>Basidiomycota</taxon>
        <taxon>Agaricomycotina</taxon>
        <taxon>Tremellomycetes</taxon>
        <taxon>Filobasidiales</taxon>
        <taxon>Filobasidiaceae</taxon>
        <taxon>Filobasidium</taxon>
    </lineage>
</organism>
<evidence type="ECO:0000313" key="5">
    <source>
        <dbReference type="Proteomes" id="UP000812966"/>
    </source>
</evidence>
<sequence>MSDARLRRCRKEIAACQKDQVSGITVDMVDNLPTHLRGTFIGPENSPYEGGKYEVDIVIPDTYPFSAPKMRFITKLYHPNVSSVTSLLRIDILKSNWSPVLTLKSTLISLQSLLTDPQPDDPQDAQVAGHYKRDRASFDETARQWAVQYAGAPGGPGEASAVGSAATEKSKAERAGLSQKDVDKFVGLGFDEPTVIRALSDLNYRGNNVNNISDNAVSLKI</sequence>
<evidence type="ECO:0000313" key="4">
    <source>
        <dbReference type="EMBL" id="KAG7544267.1"/>
    </source>
</evidence>
<accession>A0A8K0NQY0</accession>
<dbReference type="InterPro" id="IPR000608">
    <property type="entry name" value="UBC"/>
</dbReference>
<evidence type="ECO:0000259" key="3">
    <source>
        <dbReference type="PROSITE" id="PS50127"/>
    </source>
</evidence>
<keyword evidence="5" id="KW-1185">Reference proteome</keyword>
<keyword evidence="1" id="KW-0547">Nucleotide-binding</keyword>
<dbReference type="Pfam" id="PF09288">
    <property type="entry name" value="UBA_3"/>
    <property type="match status" value="1"/>
</dbReference>
<dbReference type="GO" id="GO:0005524">
    <property type="term" value="F:ATP binding"/>
    <property type="evidence" value="ECO:0007669"/>
    <property type="project" value="UniProtKB-KW"/>
</dbReference>
<dbReference type="SUPFAM" id="SSF46934">
    <property type="entry name" value="UBA-like"/>
    <property type="match status" value="1"/>
</dbReference>
<dbReference type="InterPro" id="IPR015368">
    <property type="entry name" value="UBA_C_fun"/>
</dbReference>
<feature type="domain" description="UBC core" evidence="3">
    <location>
        <begin position="4"/>
        <end position="151"/>
    </location>
</feature>
<keyword evidence="2" id="KW-0067">ATP-binding</keyword>
<dbReference type="InterPro" id="IPR009060">
    <property type="entry name" value="UBA-like_sf"/>
</dbReference>